<proteinExistence type="predicted"/>
<feature type="transmembrane region" description="Helical" evidence="9">
    <location>
        <begin position="218"/>
        <end position="238"/>
    </location>
</feature>
<keyword evidence="4 8" id="KW-0812">Transmembrane</keyword>
<evidence type="ECO:0000313" key="11">
    <source>
        <dbReference type="Ensembl" id="ENSEBUP00000004740.1"/>
    </source>
</evidence>
<dbReference type="GO" id="GO:0050291">
    <property type="term" value="F:sphingosine N-acyltransferase activity"/>
    <property type="evidence" value="ECO:0007669"/>
    <property type="project" value="InterPro"/>
</dbReference>
<dbReference type="Pfam" id="PF03798">
    <property type="entry name" value="TRAM_LAG1_CLN8"/>
    <property type="match status" value="1"/>
</dbReference>
<feature type="domain" description="TLC" evidence="10">
    <location>
        <begin position="77"/>
        <end position="291"/>
    </location>
</feature>
<dbReference type="InterPro" id="IPR006634">
    <property type="entry name" value="TLC-dom"/>
</dbReference>
<reference evidence="11" key="1">
    <citation type="submission" date="2025-08" db="UniProtKB">
        <authorList>
            <consortium name="Ensembl"/>
        </authorList>
    </citation>
    <scope>IDENTIFICATION</scope>
</reference>
<comment type="catalytic activity">
    <reaction evidence="7">
        <text>sphinganine + octadecanoyl-CoA = N-(octadecanoyl)-sphinganine + CoA + H(+)</text>
        <dbReference type="Rhea" id="RHEA:36547"/>
        <dbReference type="ChEBI" id="CHEBI:15378"/>
        <dbReference type="ChEBI" id="CHEBI:57287"/>
        <dbReference type="ChEBI" id="CHEBI:57394"/>
        <dbReference type="ChEBI" id="CHEBI:57817"/>
        <dbReference type="ChEBI" id="CHEBI:67033"/>
    </reaction>
    <physiologicalReaction direction="left-to-right" evidence="7">
        <dbReference type="Rhea" id="RHEA:36548"/>
    </physiologicalReaction>
</comment>
<feature type="transmembrane region" description="Helical" evidence="9">
    <location>
        <begin position="86"/>
        <end position="108"/>
    </location>
</feature>
<name>A0A8C4NAG6_EPTBU</name>
<dbReference type="GO" id="GO:0046513">
    <property type="term" value="P:ceramide biosynthetic process"/>
    <property type="evidence" value="ECO:0007669"/>
    <property type="project" value="InterPro"/>
</dbReference>
<dbReference type="InterPro" id="IPR016439">
    <property type="entry name" value="Lag1/Lac1-like"/>
</dbReference>
<keyword evidence="5 9" id="KW-1133">Transmembrane helix</keyword>
<sequence length="343" mass="39968">MTEIYVIHFGRTLESVQVTPGGTRCPKPLPYPPPPPLYKLLISGYNSTVCSLRAPLSLCLGTQPFAVWLDLLPRDGAKFPESVWKLFFYTVAWFYTCYLLFNGNYNFFHDPQSVFHDWHSGMPVPLDIYAAYLFQGSFYLHSVYGTMYMDTWRRDSPMMLLHHGVTVLLVSFSYAFRYHNVGIVVFFLHDITDILLEFSKINIYLKQHDGQYQHIYKFLADVSSAGFGVTWFVFRLYWFPLKVLYATSVSSLKSHPDIPFYFFFNVLLLAITAMNLNWFWLIIMFAFKIMTGQLAEVADTREYDISTQTQQESLIRSATSIPCMKFYFLFTDIQILKGWRSAL</sequence>
<evidence type="ECO:0000256" key="8">
    <source>
        <dbReference type="PROSITE-ProRule" id="PRU00205"/>
    </source>
</evidence>
<comment type="pathway">
    <text evidence="2">Lipid metabolism; sphingolipid metabolism.</text>
</comment>
<evidence type="ECO:0000256" key="4">
    <source>
        <dbReference type="ARBA" id="ARBA00022692"/>
    </source>
</evidence>
<reference evidence="11" key="2">
    <citation type="submission" date="2025-09" db="UniProtKB">
        <authorList>
            <consortium name="Ensembl"/>
        </authorList>
    </citation>
    <scope>IDENTIFICATION</scope>
</reference>
<evidence type="ECO:0000256" key="2">
    <source>
        <dbReference type="ARBA" id="ARBA00004760"/>
    </source>
</evidence>
<organism evidence="11 12">
    <name type="scientific">Eptatretus burgeri</name>
    <name type="common">Inshore hagfish</name>
    <dbReference type="NCBI Taxonomy" id="7764"/>
    <lineage>
        <taxon>Eukaryota</taxon>
        <taxon>Metazoa</taxon>
        <taxon>Chordata</taxon>
        <taxon>Craniata</taxon>
        <taxon>Vertebrata</taxon>
        <taxon>Cyclostomata</taxon>
        <taxon>Myxini</taxon>
        <taxon>Myxiniformes</taxon>
        <taxon>Myxinidae</taxon>
        <taxon>Eptatretinae</taxon>
        <taxon>Eptatretus</taxon>
    </lineage>
</organism>
<feature type="transmembrane region" description="Helical" evidence="9">
    <location>
        <begin position="128"/>
        <end position="147"/>
    </location>
</feature>
<dbReference type="Proteomes" id="UP000694388">
    <property type="component" value="Unplaced"/>
</dbReference>
<protein>
    <submittedName>
        <fullName evidence="11">Ceramide synthase 1</fullName>
    </submittedName>
</protein>
<keyword evidence="12" id="KW-1185">Reference proteome</keyword>
<dbReference type="PANTHER" id="PTHR12560:SF58">
    <property type="entry name" value="CERAMIDE SYNTHASE 1"/>
    <property type="match status" value="1"/>
</dbReference>
<evidence type="ECO:0000256" key="3">
    <source>
        <dbReference type="ARBA" id="ARBA00004991"/>
    </source>
</evidence>
<comment type="subcellular location">
    <subcellularLocation>
        <location evidence="1">Membrane</location>
        <topology evidence="1">Multi-pass membrane protein</topology>
    </subcellularLocation>
</comment>
<evidence type="ECO:0000256" key="1">
    <source>
        <dbReference type="ARBA" id="ARBA00004141"/>
    </source>
</evidence>
<evidence type="ECO:0000256" key="5">
    <source>
        <dbReference type="ARBA" id="ARBA00022989"/>
    </source>
</evidence>
<dbReference type="GeneTree" id="ENSGT01030000234515"/>
<evidence type="ECO:0000313" key="12">
    <source>
        <dbReference type="Proteomes" id="UP000694388"/>
    </source>
</evidence>
<evidence type="ECO:0000256" key="9">
    <source>
        <dbReference type="SAM" id="Phobius"/>
    </source>
</evidence>
<dbReference type="PANTHER" id="PTHR12560">
    <property type="entry name" value="LONGEVITY ASSURANCE FACTOR 1 LAG1"/>
    <property type="match status" value="1"/>
</dbReference>
<dbReference type="GO" id="GO:0016020">
    <property type="term" value="C:membrane"/>
    <property type="evidence" value="ECO:0007669"/>
    <property type="project" value="UniProtKB-SubCell"/>
</dbReference>
<keyword evidence="6 8" id="KW-0472">Membrane</keyword>
<dbReference type="AlphaFoldDB" id="A0A8C4NAG6"/>
<accession>A0A8C4NAG6</accession>
<evidence type="ECO:0000256" key="6">
    <source>
        <dbReference type="ARBA" id="ARBA00023136"/>
    </source>
</evidence>
<evidence type="ECO:0000256" key="7">
    <source>
        <dbReference type="ARBA" id="ARBA00049036"/>
    </source>
</evidence>
<dbReference type="Ensembl" id="ENSEBUT00000005177.1">
    <property type="protein sequence ID" value="ENSEBUP00000004740.1"/>
    <property type="gene ID" value="ENSEBUG00000003277.1"/>
</dbReference>
<dbReference type="PROSITE" id="PS50922">
    <property type="entry name" value="TLC"/>
    <property type="match status" value="1"/>
</dbReference>
<feature type="transmembrane region" description="Helical" evidence="9">
    <location>
        <begin position="258"/>
        <end position="283"/>
    </location>
</feature>
<comment type="pathway">
    <text evidence="3">Sphingolipid metabolism.</text>
</comment>
<dbReference type="SMART" id="SM00724">
    <property type="entry name" value="TLC"/>
    <property type="match status" value="1"/>
</dbReference>
<dbReference type="OMA" id="FRCHNIG"/>
<evidence type="ECO:0000259" key="10">
    <source>
        <dbReference type="PROSITE" id="PS50922"/>
    </source>
</evidence>